<dbReference type="PANTHER" id="PTHR30454:SF0">
    <property type="entry name" value="4-HYDROXY-3-METHYLBUT-2-EN-1-YL DIPHOSPHATE SYNTHASE (FERREDOXIN), CHLOROPLASTIC"/>
    <property type="match status" value="1"/>
</dbReference>
<dbReference type="PANTHER" id="PTHR30454">
    <property type="entry name" value="4-HYDROXY-3-METHYLBUT-2-EN-1-YL DIPHOSPHATE SYNTHASE"/>
    <property type="match status" value="1"/>
</dbReference>
<evidence type="ECO:0000256" key="1">
    <source>
        <dbReference type="ARBA" id="ARBA00001966"/>
    </source>
</evidence>
<comment type="cofactor">
    <cofactor evidence="1">
        <name>[4Fe-4S] cluster</name>
        <dbReference type="ChEBI" id="CHEBI:49883"/>
    </cofactor>
</comment>
<reference evidence="4 5" key="1">
    <citation type="submission" date="2013-11" db="EMBL/GenBank/DDBJ databases">
        <title>Metagenomic analysis of a methanogenic consortium involved in long chain n-alkane degradation.</title>
        <authorList>
            <person name="Davidova I.A."/>
            <person name="Callaghan A.V."/>
            <person name="Wawrik B."/>
            <person name="Pruitt S."/>
            <person name="Marks C."/>
            <person name="Duncan K.E."/>
            <person name="Suflita J.M."/>
        </authorList>
    </citation>
    <scope>NUCLEOTIDE SEQUENCE [LARGE SCALE GENOMIC DNA]</scope>
    <source>
        <strain evidence="4 5">SPR</strain>
    </source>
</reference>
<dbReference type="InterPro" id="IPR004588">
    <property type="entry name" value="IspG_bac-typ"/>
</dbReference>
<dbReference type="GO" id="GO:0016114">
    <property type="term" value="P:terpenoid biosynthetic process"/>
    <property type="evidence" value="ECO:0007669"/>
    <property type="project" value="InterPro"/>
</dbReference>
<evidence type="ECO:0000259" key="3">
    <source>
        <dbReference type="Pfam" id="PF04551"/>
    </source>
</evidence>
<keyword evidence="2" id="KW-0479">Metal-binding</keyword>
<dbReference type="STRING" id="1429043.X474_26385"/>
<keyword evidence="5" id="KW-1185">Reference proteome</keyword>
<dbReference type="InterPro" id="IPR011005">
    <property type="entry name" value="Dihydropteroate_synth-like_sf"/>
</dbReference>
<evidence type="ECO:0000313" key="5">
    <source>
        <dbReference type="Proteomes" id="UP000032233"/>
    </source>
</evidence>
<name>A0A0D2JNJ8_9BACT</name>
<dbReference type="InParanoid" id="A0A0D2JNJ8"/>
<proteinExistence type="predicted"/>
<keyword evidence="2" id="KW-0408">Iron</keyword>
<dbReference type="EMBL" id="AZAC01000072">
    <property type="protein sequence ID" value="KIX11055.1"/>
    <property type="molecule type" value="Genomic_DNA"/>
</dbReference>
<sequence>MTRRQSTQVNVGTVPLGGDANVSVQSMTNTDTADAVTTLAQIRALEAEGCEIVRVAIPRADALEGFKRICAESPLPVVADIHFDHRLAIEATHRGAAKLRINPGNIGDMARVDAVIDTAGAAGIPIRIGVNAGSLAREYQDLDMHLAEKLAASAVSFCEHFESRGFSDIVVSAKASSVLTTIDTYRLLAA</sequence>
<feature type="non-terminal residue" evidence="4">
    <location>
        <position position="190"/>
    </location>
</feature>
<dbReference type="GO" id="GO:0046429">
    <property type="term" value="F:4-hydroxy-3-methylbut-2-en-1-yl diphosphate synthase activity (ferredoxin)"/>
    <property type="evidence" value="ECO:0007669"/>
    <property type="project" value="InterPro"/>
</dbReference>
<dbReference type="InterPro" id="IPR036849">
    <property type="entry name" value="Enolase-like_C_sf"/>
</dbReference>
<dbReference type="SUPFAM" id="SSF51604">
    <property type="entry name" value="Enolase C-terminal domain-like"/>
    <property type="match status" value="1"/>
</dbReference>
<dbReference type="GO" id="GO:0051539">
    <property type="term" value="F:4 iron, 4 sulfur cluster binding"/>
    <property type="evidence" value="ECO:0007669"/>
    <property type="project" value="UniProtKB-KW"/>
</dbReference>
<dbReference type="Gene3D" id="3.20.20.20">
    <property type="entry name" value="Dihydropteroate synthase-like"/>
    <property type="match status" value="1"/>
</dbReference>
<organism evidence="4 5">
    <name type="scientific">Dethiosulfatarculus sandiegensis</name>
    <dbReference type="NCBI Taxonomy" id="1429043"/>
    <lineage>
        <taxon>Bacteria</taxon>
        <taxon>Pseudomonadati</taxon>
        <taxon>Thermodesulfobacteriota</taxon>
        <taxon>Desulfarculia</taxon>
        <taxon>Desulfarculales</taxon>
        <taxon>Desulfarculaceae</taxon>
        <taxon>Dethiosulfatarculus</taxon>
    </lineage>
</organism>
<dbReference type="GO" id="GO:0019288">
    <property type="term" value="P:isopentenyl diphosphate biosynthetic process, methylerythritol 4-phosphate pathway"/>
    <property type="evidence" value="ECO:0007669"/>
    <property type="project" value="TreeGrafter"/>
</dbReference>
<dbReference type="Proteomes" id="UP000032233">
    <property type="component" value="Unassembled WGS sequence"/>
</dbReference>
<keyword evidence="2" id="KW-0411">Iron-sulfur</keyword>
<gene>
    <name evidence="4" type="ORF">X474_26385</name>
</gene>
<dbReference type="Pfam" id="PF04551">
    <property type="entry name" value="GcpE"/>
    <property type="match status" value="1"/>
</dbReference>
<dbReference type="AlphaFoldDB" id="A0A0D2JNJ8"/>
<protein>
    <recommendedName>
        <fullName evidence="3">IspG TIM-barrel domain-containing protein</fullName>
    </recommendedName>
</protein>
<comment type="caution">
    <text evidence="4">The sequence shown here is derived from an EMBL/GenBank/DDBJ whole genome shotgun (WGS) entry which is preliminary data.</text>
</comment>
<dbReference type="InterPro" id="IPR058578">
    <property type="entry name" value="IspG_TIM"/>
</dbReference>
<evidence type="ECO:0000256" key="2">
    <source>
        <dbReference type="ARBA" id="ARBA00022485"/>
    </source>
</evidence>
<keyword evidence="2" id="KW-0004">4Fe-4S</keyword>
<accession>A0A0D2JNJ8</accession>
<feature type="domain" description="IspG TIM-barrel" evidence="3">
    <location>
        <begin position="7"/>
        <end position="189"/>
    </location>
</feature>
<evidence type="ECO:0000313" key="4">
    <source>
        <dbReference type="EMBL" id="KIX11055.1"/>
    </source>
</evidence>